<reference evidence="1" key="1">
    <citation type="submission" date="2021-06" db="EMBL/GenBank/DDBJ databases">
        <title>Parelaphostrongylus tenuis whole genome reference sequence.</title>
        <authorList>
            <person name="Garwood T.J."/>
            <person name="Larsen P.A."/>
            <person name="Fountain-Jones N.M."/>
            <person name="Garbe J.R."/>
            <person name="Macchietto M.G."/>
            <person name="Kania S.A."/>
            <person name="Gerhold R.W."/>
            <person name="Richards J.E."/>
            <person name="Wolf T.M."/>
        </authorList>
    </citation>
    <scope>NUCLEOTIDE SEQUENCE</scope>
    <source>
        <strain evidence="1">MNPRO001-30</strain>
        <tissue evidence="1">Meninges</tissue>
    </source>
</reference>
<sequence>MYVVCFGERIDLNTRASAMVASPLEQYPPSYPILTGNPTSHIGRKTDIGQLNDGTLLIREENFPSRNVGGLKRNRNVSIINCYAPTDSDDEQQLNALYYQLEEAEYSVKIQCEGNQLKHEMHKSYNGANFSAMSLLRGITGFRLWNSATWSRKKSSLQSEWIHPAC</sequence>
<keyword evidence="2" id="KW-1185">Reference proteome</keyword>
<proteinExistence type="predicted"/>
<organism evidence="1 2">
    <name type="scientific">Parelaphostrongylus tenuis</name>
    <name type="common">Meningeal worm</name>
    <dbReference type="NCBI Taxonomy" id="148309"/>
    <lineage>
        <taxon>Eukaryota</taxon>
        <taxon>Metazoa</taxon>
        <taxon>Ecdysozoa</taxon>
        <taxon>Nematoda</taxon>
        <taxon>Chromadorea</taxon>
        <taxon>Rhabditida</taxon>
        <taxon>Rhabditina</taxon>
        <taxon>Rhabditomorpha</taxon>
        <taxon>Strongyloidea</taxon>
        <taxon>Metastrongylidae</taxon>
        <taxon>Parelaphostrongylus</taxon>
    </lineage>
</organism>
<name>A0AAD5N7C2_PARTN</name>
<evidence type="ECO:0000313" key="2">
    <source>
        <dbReference type="Proteomes" id="UP001196413"/>
    </source>
</evidence>
<dbReference type="Proteomes" id="UP001196413">
    <property type="component" value="Unassembled WGS sequence"/>
</dbReference>
<gene>
    <name evidence="1" type="ORF">KIN20_018312</name>
</gene>
<accession>A0AAD5N7C2</accession>
<evidence type="ECO:0000313" key="1">
    <source>
        <dbReference type="EMBL" id="KAJ1359549.1"/>
    </source>
</evidence>
<comment type="caution">
    <text evidence="1">The sequence shown here is derived from an EMBL/GenBank/DDBJ whole genome shotgun (WGS) entry which is preliminary data.</text>
</comment>
<dbReference type="EMBL" id="JAHQIW010003645">
    <property type="protein sequence ID" value="KAJ1359549.1"/>
    <property type="molecule type" value="Genomic_DNA"/>
</dbReference>
<protein>
    <submittedName>
        <fullName evidence="1">Uncharacterized protein</fullName>
    </submittedName>
</protein>
<dbReference type="AlphaFoldDB" id="A0AAD5N7C2"/>